<dbReference type="EMBL" id="LBRB01000026">
    <property type="protein sequence ID" value="KKP87946.1"/>
    <property type="molecule type" value="Genomic_DNA"/>
</dbReference>
<dbReference type="AlphaFoldDB" id="A0A0G0DGR0"/>
<evidence type="ECO:0000313" key="2">
    <source>
        <dbReference type="EMBL" id="KKP87946.1"/>
    </source>
</evidence>
<protein>
    <submittedName>
        <fullName evidence="2">Uncharacterized protein</fullName>
    </submittedName>
</protein>
<keyword evidence="1" id="KW-0472">Membrane</keyword>
<dbReference type="STRING" id="1618333.UR93_C0026G0002"/>
<evidence type="ECO:0000313" key="3">
    <source>
        <dbReference type="Proteomes" id="UP000034316"/>
    </source>
</evidence>
<feature type="transmembrane region" description="Helical" evidence="1">
    <location>
        <begin position="12"/>
        <end position="30"/>
    </location>
</feature>
<sequence>MINIRPSKFLKRSILILLVLIVIFVLQNFLKPQFKKAKTTIYSDTTLGVELAYPADWQLKELPKEGTTYKQAVKEGKAKLSFTPSSNNKDSKVELVVLPTNQDLASITKQYTLYKEKEKFSANGFEWSVGEIPRGGDYNDLSCRAFGTTKNVDQAIDEYKSRVVQVNCNNFVLSNEELKKILADITSP</sequence>
<reference evidence="2 3" key="1">
    <citation type="journal article" date="2015" name="Nature">
        <title>rRNA introns, odd ribosomes, and small enigmatic genomes across a large radiation of phyla.</title>
        <authorList>
            <person name="Brown C.T."/>
            <person name="Hug L.A."/>
            <person name="Thomas B.C."/>
            <person name="Sharon I."/>
            <person name="Castelle C.J."/>
            <person name="Singh A."/>
            <person name="Wilkins M.J."/>
            <person name="Williams K.H."/>
            <person name="Banfield J.F."/>
        </authorList>
    </citation>
    <scope>NUCLEOTIDE SEQUENCE [LARGE SCALE GENOMIC DNA]</scope>
</reference>
<dbReference type="Proteomes" id="UP000034316">
    <property type="component" value="Unassembled WGS sequence"/>
</dbReference>
<keyword evidence="1" id="KW-0812">Transmembrane</keyword>
<keyword evidence="1" id="KW-1133">Transmembrane helix</keyword>
<comment type="caution">
    <text evidence="2">The sequence shown here is derived from an EMBL/GenBank/DDBJ whole genome shotgun (WGS) entry which is preliminary data.</text>
</comment>
<organism evidence="2 3">
    <name type="scientific">Berkelbacteria bacterium GW2011_GWA2_35_9</name>
    <dbReference type="NCBI Taxonomy" id="1618333"/>
    <lineage>
        <taxon>Bacteria</taxon>
        <taxon>Candidatus Berkelbacteria</taxon>
    </lineage>
</organism>
<gene>
    <name evidence="2" type="ORF">UR93_C0026G0002</name>
</gene>
<name>A0A0G0DGR0_9BACT</name>
<proteinExistence type="predicted"/>
<evidence type="ECO:0000256" key="1">
    <source>
        <dbReference type="SAM" id="Phobius"/>
    </source>
</evidence>
<accession>A0A0G0DGR0</accession>